<organism evidence="1">
    <name type="scientific">Candidatus Kentrum sp. FM</name>
    <dbReference type="NCBI Taxonomy" id="2126340"/>
    <lineage>
        <taxon>Bacteria</taxon>
        <taxon>Pseudomonadati</taxon>
        <taxon>Pseudomonadota</taxon>
        <taxon>Gammaproteobacteria</taxon>
        <taxon>Candidatus Kentrum</taxon>
    </lineage>
</organism>
<protein>
    <submittedName>
        <fullName evidence="1">Uncharacterized protein</fullName>
    </submittedName>
</protein>
<accession>A0A450TY33</accession>
<proteinExistence type="predicted"/>
<reference evidence="1" key="1">
    <citation type="submission" date="2019-02" db="EMBL/GenBank/DDBJ databases">
        <authorList>
            <person name="Gruber-Vodicka R. H."/>
            <person name="Seah K. B. B."/>
        </authorList>
    </citation>
    <scope>NUCLEOTIDE SEQUENCE</scope>
    <source>
        <strain evidence="1">BECK_BZ163</strain>
    </source>
</reference>
<dbReference type="EMBL" id="CAADEZ010000777">
    <property type="protein sequence ID" value="VFJ74418.1"/>
    <property type="molecule type" value="Genomic_DNA"/>
</dbReference>
<gene>
    <name evidence="1" type="ORF">BECKFM1743A_GA0114220_107771</name>
</gene>
<sequence length="108" mass="12141">MFSVSSVDTLSSSCSFVDRFFHWLRLGRATSFVDQDLSFAYPIVTTEKHGPCLENDNLNIAFEASNTIFETQSTELEISNTEFEIPSATFEISNTSFETSNTAFEITE</sequence>
<dbReference type="AlphaFoldDB" id="A0A450TY33"/>
<evidence type="ECO:0000313" key="1">
    <source>
        <dbReference type="EMBL" id="VFJ74418.1"/>
    </source>
</evidence>
<name>A0A450TY33_9GAMM</name>